<dbReference type="AlphaFoldDB" id="G7VDW5"/>
<accession>G7VDW5</accession>
<protein>
    <submittedName>
        <fullName evidence="1">Uncharacterized protein</fullName>
    </submittedName>
</protein>
<organism evidence="1 2">
    <name type="scientific">Pyrobaculum ferrireducens</name>
    <dbReference type="NCBI Taxonomy" id="1104324"/>
    <lineage>
        <taxon>Archaea</taxon>
        <taxon>Thermoproteota</taxon>
        <taxon>Thermoprotei</taxon>
        <taxon>Thermoproteales</taxon>
        <taxon>Thermoproteaceae</taxon>
        <taxon>Pyrobaculum</taxon>
    </lineage>
</organism>
<keyword evidence="2" id="KW-1185">Reference proteome</keyword>
<dbReference type="HOGENOM" id="CLU_117039_0_0_2"/>
<dbReference type="KEGG" id="pyr:P186_0078"/>
<reference evidence="1 2" key="1">
    <citation type="journal article" date="2012" name="J. Bacteriol.">
        <title>Complete genome sequence of strain 1860, a crenarchaeon of the genus pyrobaculum able to grow with various electron acceptors.</title>
        <authorList>
            <person name="Mardanov A.V."/>
            <person name="Gumerov V.M."/>
            <person name="Slobodkina G.B."/>
            <person name="Beletsky A.V."/>
            <person name="Bonch-Osmolovskaya E.A."/>
            <person name="Ravin N.V."/>
            <person name="Skryabin K.G."/>
        </authorList>
    </citation>
    <scope>NUCLEOTIDE SEQUENCE [LARGE SCALE GENOMIC DNA]</scope>
    <source>
        <strain evidence="1 2">1860</strain>
    </source>
</reference>
<dbReference type="eggNOG" id="arCOG11618">
    <property type="taxonomic scope" value="Archaea"/>
</dbReference>
<name>G7VDW5_9CREN</name>
<evidence type="ECO:0000313" key="1">
    <source>
        <dbReference type="EMBL" id="AET31547.1"/>
    </source>
</evidence>
<gene>
    <name evidence="1" type="ORF">P186_0078</name>
</gene>
<proteinExistence type="predicted"/>
<dbReference type="EMBL" id="CP003098">
    <property type="protein sequence ID" value="AET31547.1"/>
    <property type="molecule type" value="Genomic_DNA"/>
</dbReference>
<evidence type="ECO:0000313" key="2">
    <source>
        <dbReference type="Proteomes" id="UP000005867"/>
    </source>
</evidence>
<sequence>MFYYVIPWLKKAVGFYRVMVIADVKARGFVKADVYVNDMDRREVEYSPDYGGYVCTVEQCYADILSYGEAGPYLVDLLWSRGLYDVDKIYALSGPRGRAILAALVVWDMLLRGRSVSWGAFDPYREEFLPWLNYVARWATGYILEDGARDITSI</sequence>
<dbReference type="Proteomes" id="UP000005867">
    <property type="component" value="Chromosome"/>
</dbReference>
<dbReference type="BioCyc" id="PSP1104324:GJSN-77-MONOMER"/>